<evidence type="ECO:0000313" key="1">
    <source>
        <dbReference type="EMBL" id="SFB37812.1"/>
    </source>
</evidence>
<name>A0A1I1AJZ4_9CLOT</name>
<dbReference type="EMBL" id="FOKI01000038">
    <property type="protein sequence ID" value="SFB37812.1"/>
    <property type="molecule type" value="Genomic_DNA"/>
</dbReference>
<dbReference type="Proteomes" id="UP000198619">
    <property type="component" value="Unassembled WGS sequence"/>
</dbReference>
<gene>
    <name evidence="1" type="ORF">SAMN04488528_10384</name>
</gene>
<dbReference type="AlphaFoldDB" id="A0A1I1AJZ4"/>
<reference evidence="1 2" key="1">
    <citation type="submission" date="2016-10" db="EMBL/GenBank/DDBJ databases">
        <authorList>
            <person name="de Groot N.N."/>
        </authorList>
    </citation>
    <scope>NUCLEOTIDE SEQUENCE [LARGE SCALE GENOMIC DNA]</scope>
    <source>
        <strain evidence="1 2">DSM 12271</strain>
    </source>
</reference>
<protein>
    <submittedName>
        <fullName evidence="1">Uncharacterized protein</fullName>
    </submittedName>
</protein>
<evidence type="ECO:0000313" key="2">
    <source>
        <dbReference type="Proteomes" id="UP000198619"/>
    </source>
</evidence>
<organism evidence="1 2">
    <name type="scientific">Clostridium frigidicarnis</name>
    <dbReference type="NCBI Taxonomy" id="84698"/>
    <lineage>
        <taxon>Bacteria</taxon>
        <taxon>Bacillati</taxon>
        <taxon>Bacillota</taxon>
        <taxon>Clostridia</taxon>
        <taxon>Eubacteriales</taxon>
        <taxon>Clostridiaceae</taxon>
        <taxon>Clostridium</taxon>
    </lineage>
</organism>
<dbReference type="STRING" id="84698.SAMN04488528_10384"/>
<proteinExistence type="predicted"/>
<sequence>MTNLINGYDKIEELYVYFPTFHDDTIENLEMKLLID</sequence>
<keyword evidence="2" id="KW-1185">Reference proteome</keyword>
<accession>A0A1I1AJZ4</accession>